<dbReference type="InterPro" id="IPR036291">
    <property type="entry name" value="NAD(P)-bd_dom_sf"/>
</dbReference>
<name>K2RHS3_MACPH</name>
<dbReference type="InParanoid" id="K2RHS3"/>
<dbReference type="Pfam" id="PF14223">
    <property type="entry name" value="Retrotran_gag_2"/>
    <property type="match status" value="1"/>
</dbReference>
<dbReference type="OrthoDB" id="3509362at2759"/>
<evidence type="ECO:0000313" key="2">
    <source>
        <dbReference type="EMBL" id="EKG22121.1"/>
    </source>
</evidence>
<dbReference type="EMBL" id="AHHD01000030">
    <property type="protein sequence ID" value="EKG22121.1"/>
    <property type="molecule type" value="Genomic_DNA"/>
</dbReference>
<dbReference type="Gene3D" id="3.90.180.10">
    <property type="entry name" value="Medium-chain alcohol dehydrogenases, catalytic domain"/>
    <property type="match status" value="1"/>
</dbReference>
<dbReference type="InterPro" id="IPR013149">
    <property type="entry name" value="ADH-like_C"/>
</dbReference>
<evidence type="ECO:0000259" key="1">
    <source>
        <dbReference type="SMART" id="SM00829"/>
    </source>
</evidence>
<dbReference type="Pfam" id="PF00107">
    <property type="entry name" value="ADH_zinc_N"/>
    <property type="match status" value="1"/>
</dbReference>
<reference evidence="2 3" key="1">
    <citation type="journal article" date="2012" name="BMC Genomics">
        <title>Tools to kill: Genome of one of the most destructive plant pathogenic fungi Macrophomina phaseolina.</title>
        <authorList>
            <person name="Islam M.S."/>
            <person name="Haque M.S."/>
            <person name="Islam M.M."/>
            <person name="Emdad E.M."/>
            <person name="Halim A."/>
            <person name="Hossen Q.M.M."/>
            <person name="Hossain M.Z."/>
            <person name="Ahmed B."/>
            <person name="Rahim S."/>
            <person name="Rahman M.S."/>
            <person name="Alam M.M."/>
            <person name="Hou S."/>
            <person name="Wan X."/>
            <person name="Saito J.A."/>
            <person name="Alam M."/>
        </authorList>
    </citation>
    <scope>NUCLEOTIDE SEQUENCE [LARGE SCALE GENOMIC DNA]</scope>
    <source>
        <strain evidence="2 3">MS6</strain>
    </source>
</reference>
<dbReference type="eggNOG" id="KOG1198">
    <property type="taxonomic scope" value="Eukaryota"/>
</dbReference>
<accession>K2RHS3</accession>
<dbReference type="InterPro" id="IPR011032">
    <property type="entry name" value="GroES-like_sf"/>
</dbReference>
<dbReference type="STRING" id="1126212.K2RHS3"/>
<dbReference type="Gene3D" id="3.40.50.720">
    <property type="entry name" value="NAD(P)-binding Rossmann-like Domain"/>
    <property type="match status" value="1"/>
</dbReference>
<feature type="domain" description="Enoyl reductase (ER)" evidence="1">
    <location>
        <begin position="222"/>
        <end position="553"/>
    </location>
</feature>
<gene>
    <name evidence="2" type="ORF">MPH_00576</name>
</gene>
<dbReference type="InterPro" id="IPR013154">
    <property type="entry name" value="ADH-like_N"/>
</dbReference>
<comment type="caution">
    <text evidence="2">The sequence shown here is derived from an EMBL/GenBank/DDBJ whole genome shotgun (WGS) entry which is preliminary data.</text>
</comment>
<dbReference type="SMART" id="SM00829">
    <property type="entry name" value="PKS_ER"/>
    <property type="match status" value="1"/>
</dbReference>
<dbReference type="AlphaFoldDB" id="K2RHS3"/>
<protein>
    <submittedName>
        <fullName evidence="2">Alcohol dehydrogenase superfamily zinc-containing</fullName>
    </submittedName>
</protein>
<dbReference type="InterPro" id="IPR052711">
    <property type="entry name" value="Zinc_ADH-like"/>
</dbReference>
<dbReference type="PANTHER" id="PTHR45033">
    <property type="match status" value="1"/>
</dbReference>
<dbReference type="Proteomes" id="UP000007129">
    <property type="component" value="Unassembled WGS sequence"/>
</dbReference>
<dbReference type="HOGENOM" id="CLU_490069_0_0_1"/>
<proteinExistence type="predicted"/>
<dbReference type="CDD" id="cd08276">
    <property type="entry name" value="MDR7"/>
    <property type="match status" value="1"/>
</dbReference>
<dbReference type="SUPFAM" id="SSF50129">
    <property type="entry name" value="GroES-like"/>
    <property type="match status" value="1"/>
</dbReference>
<dbReference type="PANTHER" id="PTHR45033:SF2">
    <property type="entry name" value="ZINC-TYPE ALCOHOL DEHYDROGENASE-LIKE PROTEIN C1773.06C"/>
    <property type="match status" value="1"/>
</dbReference>
<dbReference type="InterPro" id="IPR020843">
    <property type="entry name" value="ER"/>
</dbReference>
<organism evidence="2 3">
    <name type="scientific">Macrophomina phaseolina (strain MS6)</name>
    <name type="common">Charcoal rot fungus</name>
    <dbReference type="NCBI Taxonomy" id="1126212"/>
    <lineage>
        <taxon>Eukaryota</taxon>
        <taxon>Fungi</taxon>
        <taxon>Dikarya</taxon>
        <taxon>Ascomycota</taxon>
        <taxon>Pezizomycotina</taxon>
        <taxon>Dothideomycetes</taxon>
        <taxon>Dothideomycetes incertae sedis</taxon>
        <taxon>Botryosphaeriales</taxon>
        <taxon>Botryosphaeriaceae</taxon>
        <taxon>Macrophomina</taxon>
    </lineage>
</organism>
<dbReference type="VEuPathDB" id="FungiDB:MPH_00576"/>
<dbReference type="Pfam" id="PF08240">
    <property type="entry name" value="ADH_N"/>
    <property type="match status" value="1"/>
</dbReference>
<dbReference type="GO" id="GO:0016491">
    <property type="term" value="F:oxidoreductase activity"/>
    <property type="evidence" value="ECO:0007669"/>
    <property type="project" value="InterPro"/>
</dbReference>
<sequence>MSDSSNTAPDEGVGQTALGTQQLRLPFTIKLKAQEDWDAWKTCITMNLRISKLQGYLVKQDKDAYDEQKDSIAFLTLFGTLDPVVAKSCHVFKTTHELWKYLQSVYEPKGTLTKFRAHHRLLTMKRQDYKSLSEALSALEASIADCTSRDWDISDAIKVNRLLTLCKEDMPSWCFVKEDYMQRAKSNDPNITFQSLVSEARDRIRANNTDSTALFRLIGPRKTFHELQSFEEPIPTISNREVLVHVRAVALNYRDIGVATSTYPFPVKDAVVPCSDAAGEIVEVGSAVAKDLAKGDTVVGTFDPTNLYGPQQNWRNGQGGPIDGVLRQYVVLPADAVVKVPREAGLSFAQWASLVCTGVTAWNALYGNLPLRPGQVVLLQGTGGVSITGLILAKAAGATTIITSSSDDKLKYVREKYGVDHTINYKTTPDWAQEALRITGGRGADFILENGGAGTIKQSIEAITMGGIIAVIGFLAQIPQSEMPDVALLALGKGAVVRGVTVGSTQLLEEVVRFVGSKKLNVPVETTFGFTREEILKAYEYLQSGQHVGKVCINVE</sequence>
<evidence type="ECO:0000313" key="3">
    <source>
        <dbReference type="Proteomes" id="UP000007129"/>
    </source>
</evidence>
<dbReference type="SUPFAM" id="SSF51735">
    <property type="entry name" value="NAD(P)-binding Rossmann-fold domains"/>
    <property type="match status" value="1"/>
</dbReference>